<comment type="pathway">
    <text evidence="3 10">Cofactor biosynthesis; molybdopterin biosynthesis.</text>
</comment>
<keyword evidence="7 10" id="KW-0500">Molybdenum</keyword>
<keyword evidence="13" id="KW-1185">Reference proteome</keyword>
<dbReference type="EMBL" id="NOJY02000015">
    <property type="protein sequence ID" value="RDY27201.1"/>
    <property type="molecule type" value="Genomic_DNA"/>
</dbReference>
<protein>
    <recommendedName>
        <fullName evidence="6 10">Molybdopterin molybdenumtransferase</fullName>
        <ecNumber evidence="5 10">2.10.1.1</ecNumber>
    </recommendedName>
</protein>
<dbReference type="Gene3D" id="3.40.980.10">
    <property type="entry name" value="MoaB/Mog-like domain"/>
    <property type="match status" value="1"/>
</dbReference>
<organism evidence="12 13">
    <name type="scientific">Romboutsia weinsteinii</name>
    <dbReference type="NCBI Taxonomy" id="2020949"/>
    <lineage>
        <taxon>Bacteria</taxon>
        <taxon>Bacillati</taxon>
        <taxon>Bacillota</taxon>
        <taxon>Clostridia</taxon>
        <taxon>Peptostreptococcales</taxon>
        <taxon>Peptostreptococcaceae</taxon>
        <taxon>Romboutsia</taxon>
    </lineage>
</organism>
<name>A0A371J337_9FIRM</name>
<dbReference type="PANTHER" id="PTHR10192">
    <property type="entry name" value="MOLYBDOPTERIN BIOSYNTHESIS PROTEIN"/>
    <property type="match status" value="1"/>
</dbReference>
<dbReference type="InterPro" id="IPR005110">
    <property type="entry name" value="MoeA_linker/N"/>
</dbReference>
<comment type="caution">
    <text evidence="12">The sequence shown here is derived from an EMBL/GenBank/DDBJ whole genome shotgun (WGS) entry which is preliminary data.</text>
</comment>
<dbReference type="InterPro" id="IPR024370">
    <property type="entry name" value="PBP_domain"/>
</dbReference>
<dbReference type="AlphaFoldDB" id="A0A371J337"/>
<dbReference type="OrthoDB" id="9804758at2"/>
<keyword evidence="10" id="KW-0808">Transferase</keyword>
<evidence type="ECO:0000256" key="6">
    <source>
        <dbReference type="ARBA" id="ARBA00021108"/>
    </source>
</evidence>
<dbReference type="Gene3D" id="2.170.190.11">
    <property type="entry name" value="Molybdopterin biosynthesis moea protein, domain 3"/>
    <property type="match status" value="1"/>
</dbReference>
<comment type="function">
    <text evidence="2">May be involved in the biosynthesis of molybdopterin.</text>
</comment>
<dbReference type="SUPFAM" id="SSF53218">
    <property type="entry name" value="Molybdenum cofactor biosynthesis proteins"/>
    <property type="match status" value="1"/>
</dbReference>
<dbReference type="Pfam" id="PF12727">
    <property type="entry name" value="PBP_like"/>
    <property type="match status" value="1"/>
</dbReference>
<comment type="similarity">
    <text evidence="4 10">Belongs to the MoeA family.</text>
</comment>
<dbReference type="Pfam" id="PF03453">
    <property type="entry name" value="MoeA_N"/>
    <property type="match status" value="1"/>
</dbReference>
<dbReference type="SUPFAM" id="SSF63882">
    <property type="entry name" value="MoeA N-terminal region -like"/>
    <property type="match status" value="1"/>
</dbReference>
<dbReference type="InterPro" id="IPR036688">
    <property type="entry name" value="MoeA_C_domain_IV_sf"/>
</dbReference>
<dbReference type="Proteomes" id="UP000215694">
    <property type="component" value="Unassembled WGS sequence"/>
</dbReference>
<dbReference type="GO" id="GO:0046872">
    <property type="term" value="F:metal ion binding"/>
    <property type="evidence" value="ECO:0007669"/>
    <property type="project" value="UniProtKB-UniRule"/>
</dbReference>
<dbReference type="PANTHER" id="PTHR10192:SF16">
    <property type="entry name" value="MOLYBDOPTERIN MOLYBDENUMTRANSFERASE"/>
    <property type="match status" value="1"/>
</dbReference>
<dbReference type="InterPro" id="IPR036425">
    <property type="entry name" value="MoaB/Mog-like_dom_sf"/>
</dbReference>
<sequence>MYMNKYLSNVPLEEGLEKYLSVLKNSRVRDTEYIDIEESLNRMSSDAVYAKLSSPFYNCSAMDGVAVKSKSTFFANEQNIITLIEGKDYVEVDTGDPIPKQFDAVIMIEDILEKDNNKVKIYKPAIPWQHIRCLGEDIVEKEMLIPSFHNIKPQDVGAMISARIDKIQVFKEFKVGIIPTGTELIDRYTDPKIGDIIEFNSRLFEGLILDYEGKPILYPIVEDNYEKIKHSVLQAIKECDMVLVNAGSSQGREDYTYDIIDEIGEVCIHGLAIKPGKPAILGHIQGKPIIGIPGYPVSAWVVMENMVKPILRKLIYKDLETAKIIHAALSKRVMSSLKYEEFIRVKLGFIDNKYVATPIKRGAGTITSLVHADGVIRVPQNIEGIEEGSLVNVELLKDDNNIKNTIISIGSHDIVMDIINDELIKSSLGKVSLSSTHVGSFQGMLAIKKHESHIAPIHLFDTDTESYNIPYIEKYIEEDVAIIKLVRRTQGLIVKKGNPFNIKSIKDLVNIRYINRQKGSGTRILLDYLLNKEGIKKSEISGYEREESTHMSLAKAIQNGDADCGMGVYSAANIFGLDFIPICDEEYDLLLNENMLKTDYIKSLLDVINKEIFKEKVISLGGYNLDNTGKVIKLKRKVKVEYSN</sequence>
<gene>
    <name evidence="12" type="ORF">CHL78_010425</name>
</gene>
<evidence type="ECO:0000256" key="9">
    <source>
        <dbReference type="ARBA" id="ARBA00047317"/>
    </source>
</evidence>
<comment type="cofactor">
    <cofactor evidence="10">
        <name>Mg(2+)</name>
        <dbReference type="ChEBI" id="CHEBI:18420"/>
    </cofactor>
</comment>
<keyword evidence="8 10" id="KW-0501">Molybdenum cofactor biosynthesis</keyword>
<proteinExistence type="inferred from homology"/>
<evidence type="ECO:0000256" key="4">
    <source>
        <dbReference type="ARBA" id="ARBA00010763"/>
    </source>
</evidence>
<dbReference type="EC" id="2.10.1.1" evidence="5 10"/>
<dbReference type="SUPFAM" id="SSF53850">
    <property type="entry name" value="Periplasmic binding protein-like II"/>
    <property type="match status" value="1"/>
</dbReference>
<dbReference type="PROSITE" id="PS01079">
    <property type="entry name" value="MOCF_BIOSYNTHESIS_2"/>
    <property type="match status" value="1"/>
</dbReference>
<dbReference type="NCBIfam" id="NF011068">
    <property type="entry name" value="PRK14498.1"/>
    <property type="match status" value="1"/>
</dbReference>
<dbReference type="InterPro" id="IPR038987">
    <property type="entry name" value="MoeA-like"/>
</dbReference>
<evidence type="ECO:0000313" key="13">
    <source>
        <dbReference type="Proteomes" id="UP000215694"/>
    </source>
</evidence>
<dbReference type="InterPro" id="IPR008284">
    <property type="entry name" value="MoCF_biosynth_CS"/>
</dbReference>
<feature type="domain" description="MoaB/Mog" evidence="11">
    <location>
        <begin position="176"/>
        <end position="313"/>
    </location>
</feature>
<evidence type="ECO:0000256" key="7">
    <source>
        <dbReference type="ARBA" id="ARBA00022505"/>
    </source>
</evidence>
<dbReference type="SUPFAM" id="SSF63867">
    <property type="entry name" value="MoeA C-terminal domain-like"/>
    <property type="match status" value="1"/>
</dbReference>
<evidence type="ECO:0000256" key="5">
    <source>
        <dbReference type="ARBA" id="ARBA00013269"/>
    </source>
</evidence>
<evidence type="ECO:0000256" key="3">
    <source>
        <dbReference type="ARBA" id="ARBA00005046"/>
    </source>
</evidence>
<dbReference type="FunFam" id="2.40.340.10:FF:000005">
    <property type="entry name" value="Molybdopterin molybdenumtransferase MoeA"/>
    <property type="match status" value="1"/>
</dbReference>
<dbReference type="Pfam" id="PF03454">
    <property type="entry name" value="MoeA_C"/>
    <property type="match status" value="1"/>
</dbReference>
<dbReference type="GO" id="GO:0005829">
    <property type="term" value="C:cytosol"/>
    <property type="evidence" value="ECO:0007669"/>
    <property type="project" value="TreeGrafter"/>
</dbReference>
<reference evidence="12 13" key="1">
    <citation type="journal article" date="2017" name="Genome Announc.">
        <title>Draft Genome Sequence of Romboutsia weinsteinii sp. nov. Strain CCRI-19649(T) Isolated from Surface Water.</title>
        <authorList>
            <person name="Maheux A.F."/>
            <person name="Boudreau D.K."/>
            <person name="Berube E."/>
            <person name="Boissinot M."/>
            <person name="Cantin P."/>
            <person name="Raymond F."/>
            <person name="Corbeil J."/>
            <person name="Omar R.F."/>
            <person name="Bergeron M.G."/>
        </authorList>
    </citation>
    <scope>NUCLEOTIDE SEQUENCE [LARGE SCALE GENOMIC DNA]</scope>
    <source>
        <strain evidence="12 13">CCRI-19649</strain>
    </source>
</reference>
<evidence type="ECO:0000256" key="8">
    <source>
        <dbReference type="ARBA" id="ARBA00023150"/>
    </source>
</evidence>
<dbReference type="Gene3D" id="3.90.105.10">
    <property type="entry name" value="Molybdopterin biosynthesis moea protein, domain 2"/>
    <property type="match status" value="1"/>
</dbReference>
<dbReference type="GO" id="GO:0061599">
    <property type="term" value="F:molybdopterin molybdotransferase activity"/>
    <property type="evidence" value="ECO:0007669"/>
    <property type="project" value="UniProtKB-UniRule"/>
</dbReference>
<dbReference type="UniPathway" id="UPA00344"/>
<dbReference type="InterPro" id="IPR001453">
    <property type="entry name" value="MoaB/Mog_dom"/>
</dbReference>
<dbReference type="SMART" id="SM00852">
    <property type="entry name" value="MoCF_biosynth"/>
    <property type="match status" value="1"/>
</dbReference>
<evidence type="ECO:0000256" key="2">
    <source>
        <dbReference type="ARBA" id="ARBA00003487"/>
    </source>
</evidence>
<dbReference type="InterPro" id="IPR036135">
    <property type="entry name" value="MoeA_linker/N_sf"/>
</dbReference>
<dbReference type="Gene3D" id="2.40.340.10">
    <property type="entry name" value="MoeA, C-terminal, domain IV"/>
    <property type="match status" value="1"/>
</dbReference>
<accession>A0A371J337</accession>
<comment type="function">
    <text evidence="1 10">Catalyzes the insertion of molybdate into adenylated molybdopterin with the concomitant release of AMP.</text>
</comment>
<dbReference type="Pfam" id="PF00994">
    <property type="entry name" value="MoCF_biosynth"/>
    <property type="match status" value="1"/>
</dbReference>
<evidence type="ECO:0000256" key="10">
    <source>
        <dbReference type="RuleBase" id="RU365090"/>
    </source>
</evidence>
<keyword evidence="10" id="KW-0479">Metal-binding</keyword>
<dbReference type="GO" id="GO:0006777">
    <property type="term" value="P:Mo-molybdopterin cofactor biosynthetic process"/>
    <property type="evidence" value="ECO:0007669"/>
    <property type="project" value="UniProtKB-UniRule"/>
</dbReference>
<dbReference type="CDD" id="cd00887">
    <property type="entry name" value="MoeA"/>
    <property type="match status" value="1"/>
</dbReference>
<comment type="catalytic activity">
    <reaction evidence="9">
        <text>adenylyl-molybdopterin + molybdate = Mo-molybdopterin + AMP + H(+)</text>
        <dbReference type="Rhea" id="RHEA:35047"/>
        <dbReference type="ChEBI" id="CHEBI:15378"/>
        <dbReference type="ChEBI" id="CHEBI:36264"/>
        <dbReference type="ChEBI" id="CHEBI:62727"/>
        <dbReference type="ChEBI" id="CHEBI:71302"/>
        <dbReference type="ChEBI" id="CHEBI:456215"/>
        <dbReference type="EC" id="2.10.1.1"/>
    </reaction>
</comment>
<evidence type="ECO:0000256" key="1">
    <source>
        <dbReference type="ARBA" id="ARBA00002901"/>
    </source>
</evidence>
<dbReference type="InterPro" id="IPR005111">
    <property type="entry name" value="MoeA_C_domain_IV"/>
</dbReference>
<keyword evidence="10" id="KW-0460">Magnesium</keyword>
<evidence type="ECO:0000313" key="12">
    <source>
        <dbReference type="EMBL" id="RDY27201.1"/>
    </source>
</evidence>
<evidence type="ECO:0000259" key="11">
    <source>
        <dbReference type="SMART" id="SM00852"/>
    </source>
</evidence>
<dbReference type="Gene3D" id="3.40.190.10">
    <property type="entry name" value="Periplasmic binding protein-like II"/>
    <property type="match status" value="1"/>
</dbReference>